<dbReference type="EMBL" id="CM051394">
    <property type="protein sequence ID" value="KAJ4726991.1"/>
    <property type="molecule type" value="Genomic_DNA"/>
</dbReference>
<keyword evidence="2" id="KW-1185">Reference proteome</keyword>
<reference evidence="1 2" key="1">
    <citation type="journal article" date="2023" name="Science">
        <title>Complex scaffold remodeling in plant triterpene biosynthesis.</title>
        <authorList>
            <person name="De La Pena R."/>
            <person name="Hodgson H."/>
            <person name="Liu J.C."/>
            <person name="Stephenson M.J."/>
            <person name="Martin A.C."/>
            <person name="Owen C."/>
            <person name="Harkess A."/>
            <person name="Leebens-Mack J."/>
            <person name="Jimenez L.E."/>
            <person name="Osbourn A."/>
            <person name="Sattely E.S."/>
        </authorList>
    </citation>
    <scope>NUCLEOTIDE SEQUENCE [LARGE SCALE GENOMIC DNA]</scope>
    <source>
        <strain evidence="2">cv. JPN11</strain>
        <tissue evidence="1">Leaf</tissue>
    </source>
</reference>
<evidence type="ECO:0000313" key="1">
    <source>
        <dbReference type="EMBL" id="KAJ4726991.1"/>
    </source>
</evidence>
<sequence length="134" mass="15266">MELKEANNEHADPEIYLEHEYEGVVGIFSEDFVEILRYLGEASDEAIINIRNGQVKFTTETDRNVIRRTERNECFIGGLGEEDEFEVNIDIPPLEAFRKASLVSTMVWVLFSDGVPLALNFPVDAIGNIMFYFA</sequence>
<evidence type="ECO:0000313" key="2">
    <source>
        <dbReference type="Proteomes" id="UP001164539"/>
    </source>
</evidence>
<comment type="caution">
    <text evidence="1">The sequence shown here is derived from an EMBL/GenBank/DDBJ whole genome shotgun (WGS) entry which is preliminary data.</text>
</comment>
<protein>
    <submittedName>
        <fullName evidence="1">Proliferating cell nuclear antigen like</fullName>
    </submittedName>
</protein>
<name>A0ACC1YU47_MELAZ</name>
<proteinExistence type="predicted"/>
<organism evidence="1 2">
    <name type="scientific">Melia azedarach</name>
    <name type="common">Chinaberry tree</name>
    <dbReference type="NCBI Taxonomy" id="155640"/>
    <lineage>
        <taxon>Eukaryota</taxon>
        <taxon>Viridiplantae</taxon>
        <taxon>Streptophyta</taxon>
        <taxon>Embryophyta</taxon>
        <taxon>Tracheophyta</taxon>
        <taxon>Spermatophyta</taxon>
        <taxon>Magnoliopsida</taxon>
        <taxon>eudicotyledons</taxon>
        <taxon>Gunneridae</taxon>
        <taxon>Pentapetalae</taxon>
        <taxon>rosids</taxon>
        <taxon>malvids</taxon>
        <taxon>Sapindales</taxon>
        <taxon>Meliaceae</taxon>
        <taxon>Melia</taxon>
    </lineage>
</organism>
<accession>A0ACC1YU47</accession>
<dbReference type="Proteomes" id="UP001164539">
    <property type="component" value="Chromosome 1"/>
</dbReference>
<gene>
    <name evidence="1" type="ORF">OWV82_000166</name>
</gene>